<dbReference type="RefSeq" id="WP_388040127.1">
    <property type="nucleotide sequence ID" value="NZ_JBHUEK010000025.1"/>
</dbReference>
<dbReference type="PANTHER" id="PTHR37031:SF2">
    <property type="entry name" value="PHOD-LIKE PHOSPHATASE METALLOPHOSPHATASE DOMAIN-CONTAINING PROTEIN"/>
    <property type="match status" value="1"/>
</dbReference>
<organism evidence="1 2">
    <name type="scientific">Fredinandcohnia salidurans</name>
    <dbReference type="NCBI Taxonomy" id="2595041"/>
    <lineage>
        <taxon>Bacteria</taxon>
        <taxon>Bacillati</taxon>
        <taxon>Bacillota</taxon>
        <taxon>Bacilli</taxon>
        <taxon>Bacillales</taxon>
        <taxon>Bacillaceae</taxon>
        <taxon>Fredinandcohnia</taxon>
    </lineage>
</organism>
<dbReference type="Gene3D" id="3.60.21.70">
    <property type="entry name" value="PhoD-like phosphatase"/>
    <property type="match status" value="1"/>
</dbReference>
<evidence type="ECO:0008006" key="3">
    <source>
        <dbReference type="Google" id="ProtNLM"/>
    </source>
</evidence>
<gene>
    <name evidence="1" type="ORF">ACFSFW_17465</name>
</gene>
<evidence type="ECO:0000313" key="1">
    <source>
        <dbReference type="EMBL" id="MFD1780458.1"/>
    </source>
</evidence>
<dbReference type="SUPFAM" id="SSF56300">
    <property type="entry name" value="Metallo-dependent phosphatases"/>
    <property type="match status" value="1"/>
</dbReference>
<comment type="caution">
    <text evidence="1">The sequence shown here is derived from an EMBL/GenBank/DDBJ whole genome shotgun (WGS) entry which is preliminary data.</text>
</comment>
<dbReference type="InterPro" id="IPR038607">
    <property type="entry name" value="PhoD-like_sf"/>
</dbReference>
<proteinExistence type="predicted"/>
<keyword evidence="2" id="KW-1185">Reference proteome</keyword>
<sequence>MDIPTILSGPILRRVVPSHIYIWIALRKRYRLGAKLYHIEKIVGTNYAYHEIDCDSETTTFRAGKQLYISLIKLTPPNQTHFPINTLLGYNLFFQKNSEIHDLHDFGLLGKEQPNSITYGDLDYPSFFIPDPTQQKTNLLYGSCRKPHGKGEDTLSQGDETIEMNYLDLEKRPDALFLLGDQIYADDVADPIFQIMVKAGKKLIGNGEKLTEVEPRLNEKPFKKSINQARGRQFIMEQFCKFTSSHARNHAMTFGEYAALYLLSWSPELWNAYTDDCNFPTFKDKVKKDQIYFISKKDKRKKEKKAYEKEYNEQVADVKETYQTLTKVRRLLANIPTYMIFDDHDITDDWNISHNWKNSVYSSKLGRHVVANGLMAYWLFQGWGNDPDRFEPAFLRKMWRYSKTYDTRSQSHDAWEETLWKFDQWNFVAPTNPTSIFLDTRTQRKYDHTPLPVFLGRKIEEKDRPPQLIGKHGWQTVTDCLYASGWKSGEPLLVISPAPVYGIGLIESFINQYIYPLKTIGIPATTAFDFESWKYNGEGFSELLYQLKEWNPSHCFILSGDVHYASTVTTNIEFPDGDHLCIYQFTSSPMNNMSFSGIQGGLMKAIVTLNAAKRRNKEINRYCDETYDIVKQKRNTPCPTNFTWKEKIRYLSTNQGPIIETGNNIGHLVLTPTSANNALHQNNHTITYNPITLS</sequence>
<reference evidence="2" key="1">
    <citation type="journal article" date="2019" name="Int. J. Syst. Evol. Microbiol.">
        <title>The Global Catalogue of Microorganisms (GCM) 10K type strain sequencing project: providing services to taxonomists for standard genome sequencing and annotation.</title>
        <authorList>
            <consortium name="The Broad Institute Genomics Platform"/>
            <consortium name="The Broad Institute Genome Sequencing Center for Infectious Disease"/>
            <person name="Wu L."/>
            <person name="Ma J."/>
        </authorList>
    </citation>
    <scope>NUCLEOTIDE SEQUENCE [LARGE SCALE GENOMIC DNA]</scope>
    <source>
        <strain evidence="2">CCUG 15531</strain>
    </source>
</reference>
<dbReference type="Proteomes" id="UP001597227">
    <property type="component" value="Unassembled WGS sequence"/>
</dbReference>
<name>A0ABW4MSA6_9BACI</name>
<dbReference type="EMBL" id="JBHUEK010000025">
    <property type="protein sequence ID" value="MFD1780458.1"/>
    <property type="molecule type" value="Genomic_DNA"/>
</dbReference>
<accession>A0ABW4MSA6</accession>
<evidence type="ECO:0000313" key="2">
    <source>
        <dbReference type="Proteomes" id="UP001597227"/>
    </source>
</evidence>
<protein>
    <recommendedName>
        <fullName evidence="3">PhoD-like phosphatase metallophosphatase domain-containing protein</fullName>
    </recommendedName>
</protein>
<dbReference type="PANTHER" id="PTHR37031">
    <property type="entry name" value="METALLOPHOSPHATASE BINDING DOMAIN PROTEIN"/>
    <property type="match status" value="1"/>
</dbReference>
<dbReference type="InterPro" id="IPR029052">
    <property type="entry name" value="Metallo-depent_PP-like"/>
</dbReference>